<dbReference type="PANTHER" id="PTHR47219:SF20">
    <property type="entry name" value="TBC1 DOMAIN FAMILY MEMBER 2B"/>
    <property type="match status" value="1"/>
</dbReference>
<keyword evidence="6" id="KW-1185">Reference proteome</keyword>
<dbReference type="InterPro" id="IPR035969">
    <property type="entry name" value="Rab-GAP_TBC_sf"/>
</dbReference>
<dbReference type="Pfam" id="PF02893">
    <property type="entry name" value="GRAM"/>
    <property type="match status" value="2"/>
</dbReference>
<evidence type="ECO:0000313" key="6">
    <source>
        <dbReference type="Proteomes" id="UP000242875"/>
    </source>
</evidence>
<dbReference type="Gene3D" id="2.30.29.30">
    <property type="entry name" value="Pleckstrin-homology domain (PH domain)/Phosphotyrosine-binding domain (PTB)"/>
    <property type="match status" value="2"/>
</dbReference>
<feature type="region of interest" description="Disordered" evidence="2">
    <location>
        <begin position="1077"/>
        <end position="1134"/>
    </location>
</feature>
<dbReference type="OrthoDB" id="17687at2759"/>
<dbReference type="SMART" id="SM00164">
    <property type="entry name" value="TBC"/>
    <property type="match status" value="1"/>
</dbReference>
<protein>
    <recommendedName>
        <fullName evidence="7">Rab-GAP TBC domain-containing protein</fullName>
    </recommendedName>
</protein>
<gene>
    <name evidence="5" type="ORF">BZG36_01918</name>
</gene>
<dbReference type="Gene3D" id="1.10.238.10">
    <property type="entry name" value="EF-hand"/>
    <property type="match status" value="1"/>
</dbReference>
<dbReference type="InterPro" id="IPR000195">
    <property type="entry name" value="Rab-GAP-TBC_dom"/>
</dbReference>
<feature type="domain" description="Rab-GAP TBC" evidence="3">
    <location>
        <begin position="531"/>
        <end position="719"/>
    </location>
</feature>
<dbReference type="EMBL" id="MVBO01000014">
    <property type="protein sequence ID" value="OZJ05513.1"/>
    <property type="molecule type" value="Genomic_DNA"/>
</dbReference>
<dbReference type="Pfam" id="PF00566">
    <property type="entry name" value="RabGAP-TBC"/>
    <property type="match status" value="1"/>
</dbReference>
<dbReference type="SUPFAM" id="SSF47473">
    <property type="entry name" value="EF-hand"/>
    <property type="match status" value="1"/>
</dbReference>
<evidence type="ECO:0000259" key="4">
    <source>
        <dbReference type="PROSITE" id="PS50222"/>
    </source>
</evidence>
<dbReference type="GO" id="GO:0005509">
    <property type="term" value="F:calcium ion binding"/>
    <property type="evidence" value="ECO:0007669"/>
    <property type="project" value="InterPro"/>
</dbReference>
<evidence type="ECO:0000313" key="5">
    <source>
        <dbReference type="EMBL" id="OZJ05513.1"/>
    </source>
</evidence>
<evidence type="ECO:0000256" key="2">
    <source>
        <dbReference type="SAM" id="MobiDB-lite"/>
    </source>
</evidence>
<reference evidence="5 6" key="1">
    <citation type="journal article" date="2017" name="Mycologia">
        <title>Bifiguratus adelaidae, gen. et sp. nov., a new member of Mucoromycotina in endophytic and soil-dwelling habitats.</title>
        <authorList>
            <person name="Torres-Cruz T.J."/>
            <person name="Billingsley Tobias T.L."/>
            <person name="Almatruk M."/>
            <person name="Hesse C."/>
            <person name="Kuske C.R."/>
            <person name="Desiro A."/>
            <person name="Benucci G.M."/>
            <person name="Bonito G."/>
            <person name="Stajich J.E."/>
            <person name="Dunlap C."/>
            <person name="Arnold A.E."/>
            <person name="Porras-Alfaro A."/>
        </authorList>
    </citation>
    <scope>NUCLEOTIDE SEQUENCE [LARGE SCALE GENOMIC DNA]</scope>
    <source>
        <strain evidence="5 6">AZ0501</strain>
    </source>
</reference>
<dbReference type="InterPro" id="IPR011992">
    <property type="entry name" value="EF-hand-dom_pair"/>
</dbReference>
<feature type="compositionally biased region" description="Acidic residues" evidence="2">
    <location>
        <begin position="1116"/>
        <end position="1131"/>
    </location>
</feature>
<feature type="domain" description="EF-hand" evidence="4">
    <location>
        <begin position="890"/>
        <end position="925"/>
    </location>
</feature>
<keyword evidence="1" id="KW-0343">GTPase activation</keyword>
<proteinExistence type="predicted"/>
<dbReference type="InterPro" id="IPR004182">
    <property type="entry name" value="GRAM"/>
</dbReference>
<sequence length="1146" mass="130662">MSTTVVSERPAGVFTVPRPVDISLNPFWDVVHQNEHFLLQKVKNSGTALKSLLGTIQNVLATKQPTYRILFRKEPHSVHLQIATAEVQSDIEVAWMWIIETLCEPLDGLDDPDEKEAFVVSKVNAIVSETEQEEDHGTMDDNLRAASRSFHQTFEVPASERLVNFYSCAYHSRVMYQGWLYVSENYLAFYSYILGIENRILLELKDIQDLQKAKSKKGVFADALRVITKDGQNYFFSNLFQRDETYDVLVQLTSVAMQRLLRTTGLDQLPGSSIHDADMETLADSAAMMQNSGNSPVADSKPQNVSLRQGLAEQEKDRKFYTQYNLANTEHVYQQMRAALILTPQDNEQQSFIGSIYISNTFLVFASSDLKDPCTVRLPMYAIRRVERLTSRSHVYAISIVTWHHMRLIFQLNAPASACEEFCSTLRDFLRGQVKQMKVLKGFLSHLYSEHFLANQTENEPAHGLGAQFGFPGNPRKTKDRSKMKLWHKYYEGVYSRLVFFIESNNAVSAEYGRNFTMIQGATFFKLIRVGLPNKLRGETWEVCAGALFLRFANAGVYERIQRETAGRVSVSTQEIEKDLNRSLPEYAAYQTDEGIDALRRVLVTYSWKNPELGYCQAMNILTSALLIYTTEEQAFWLLNVICDSLLPGYYATTMYGAMLDLAIYEELVKKTMPIVSKHFKEHDLQLSVACLPWFLSIFINSMPLIFAFRVLDCFFAEGPRILFQIALAVLKINGEEILAATDDGQLIAIFKSFFATLDHPLYPHSNNPKARSLTKFNELMLIAYREFSTISNDMILSMRKSHQLKIVASIESFTKRSAIRNLKETGDFTKEQLSAIYDRYCNALYYNRKQNDRSDTRMDFGVFIKFLGSIAPWAKLTPEEEHQELAIENGKSFIWRIFEYLDADHSEGISLQEVVSGLHRLLHSDLLERIQVFYDVFGGTNAEALGKSHIVELATAFLFLFRQESDHRKYTSSVLEFVRNAVEFSETPNEHGSSDLRDLDLRIDMTLQQQKEIIEQALEDVNIRLSLPIFRMVIMSNETIELYLGSGFASTFKFTEPIQDRQKSLGREILDTYYVAKSSPSSKRPRSVSATSGLSLTSQQSNSSAANDGKPEASDPTDAENDDKTEEYDEHLDISDNLDKLLIDL</sequence>
<dbReference type="InterPro" id="IPR011993">
    <property type="entry name" value="PH-like_dom_sf"/>
</dbReference>
<dbReference type="PROSITE" id="PS50086">
    <property type="entry name" value="TBC_RABGAP"/>
    <property type="match status" value="1"/>
</dbReference>
<dbReference type="InterPro" id="IPR002048">
    <property type="entry name" value="EF_hand_dom"/>
</dbReference>
<dbReference type="SMART" id="SM00568">
    <property type="entry name" value="GRAM"/>
    <property type="match status" value="2"/>
</dbReference>
<dbReference type="PROSITE" id="PS50222">
    <property type="entry name" value="EF_HAND_2"/>
    <property type="match status" value="1"/>
</dbReference>
<dbReference type="Proteomes" id="UP000242875">
    <property type="component" value="Unassembled WGS sequence"/>
</dbReference>
<dbReference type="FunFam" id="1.10.8.270:FF:000002">
    <property type="entry name" value="TBC1 domain family member 9B"/>
    <property type="match status" value="1"/>
</dbReference>
<name>A0A261Y4I5_9FUNG</name>
<evidence type="ECO:0000259" key="3">
    <source>
        <dbReference type="PROSITE" id="PS50086"/>
    </source>
</evidence>
<dbReference type="SUPFAM" id="SSF47923">
    <property type="entry name" value="Ypt/Rab-GAP domain of gyp1p"/>
    <property type="match status" value="2"/>
</dbReference>
<dbReference type="InterPro" id="IPR050302">
    <property type="entry name" value="Rab_GAP_TBC_domain"/>
</dbReference>
<dbReference type="Gene3D" id="1.10.472.80">
    <property type="entry name" value="Ypt/Rab-GAP domain of gyp1p, domain 3"/>
    <property type="match status" value="1"/>
</dbReference>
<dbReference type="GO" id="GO:0005096">
    <property type="term" value="F:GTPase activator activity"/>
    <property type="evidence" value="ECO:0007669"/>
    <property type="project" value="UniProtKB-KW"/>
</dbReference>
<evidence type="ECO:0000256" key="1">
    <source>
        <dbReference type="ARBA" id="ARBA00022468"/>
    </source>
</evidence>
<dbReference type="AlphaFoldDB" id="A0A261Y4I5"/>
<feature type="compositionally biased region" description="Low complexity" evidence="2">
    <location>
        <begin position="1077"/>
        <end position="1091"/>
    </location>
</feature>
<feature type="compositionally biased region" description="Polar residues" evidence="2">
    <location>
        <begin position="1092"/>
        <end position="1107"/>
    </location>
</feature>
<dbReference type="PANTHER" id="PTHR47219">
    <property type="entry name" value="RAB GTPASE-ACTIVATING PROTEIN 1-LIKE"/>
    <property type="match status" value="1"/>
</dbReference>
<accession>A0A261Y4I5</accession>
<evidence type="ECO:0008006" key="7">
    <source>
        <dbReference type="Google" id="ProtNLM"/>
    </source>
</evidence>
<comment type="caution">
    <text evidence="5">The sequence shown here is derived from an EMBL/GenBank/DDBJ whole genome shotgun (WGS) entry which is preliminary data.</text>
</comment>
<dbReference type="Gene3D" id="1.10.8.270">
    <property type="entry name" value="putative rabgap domain of human tbc1 domain family member 14 like domains"/>
    <property type="match status" value="1"/>
</dbReference>
<organism evidence="5 6">
    <name type="scientific">Bifiguratus adelaidae</name>
    <dbReference type="NCBI Taxonomy" id="1938954"/>
    <lineage>
        <taxon>Eukaryota</taxon>
        <taxon>Fungi</taxon>
        <taxon>Fungi incertae sedis</taxon>
        <taxon>Mucoromycota</taxon>
        <taxon>Mucoromycotina</taxon>
        <taxon>Endogonomycetes</taxon>
        <taxon>Endogonales</taxon>
        <taxon>Endogonales incertae sedis</taxon>
        <taxon>Bifiguratus</taxon>
    </lineage>
</organism>
<dbReference type="GO" id="GO:0031267">
    <property type="term" value="F:small GTPase binding"/>
    <property type="evidence" value="ECO:0007669"/>
    <property type="project" value="TreeGrafter"/>
</dbReference>